<dbReference type="PANTHER" id="PTHR24421">
    <property type="entry name" value="NITRATE/NITRITE SENSOR PROTEIN NARX-RELATED"/>
    <property type="match status" value="1"/>
</dbReference>
<dbReference type="Pfam" id="PF01590">
    <property type="entry name" value="GAF"/>
    <property type="match status" value="1"/>
</dbReference>
<proteinExistence type="predicted"/>
<dbReference type="PANTHER" id="PTHR24421:SF56">
    <property type="entry name" value="OXYGEN SENSOR HISTIDINE KINASE RESPONSE REGULATOR DOST"/>
    <property type="match status" value="1"/>
</dbReference>
<dbReference type="GO" id="GO:0016301">
    <property type="term" value="F:kinase activity"/>
    <property type="evidence" value="ECO:0007669"/>
    <property type="project" value="UniProtKB-KW"/>
</dbReference>
<dbReference type="Pfam" id="PF02518">
    <property type="entry name" value="HATPase_c"/>
    <property type="match status" value="1"/>
</dbReference>
<dbReference type="SUPFAM" id="SSF55874">
    <property type="entry name" value="ATPase domain of HSP90 chaperone/DNA topoisomerase II/histidine kinase"/>
    <property type="match status" value="1"/>
</dbReference>
<organism evidence="5 6">
    <name type="scientific">Actinopolymorpha pittospori</name>
    <dbReference type="NCBI Taxonomy" id="648752"/>
    <lineage>
        <taxon>Bacteria</taxon>
        <taxon>Bacillati</taxon>
        <taxon>Actinomycetota</taxon>
        <taxon>Actinomycetes</taxon>
        <taxon>Propionibacteriales</taxon>
        <taxon>Actinopolymorphaceae</taxon>
        <taxon>Actinopolymorpha</taxon>
    </lineage>
</organism>
<evidence type="ECO:0000256" key="1">
    <source>
        <dbReference type="ARBA" id="ARBA00022679"/>
    </source>
</evidence>
<dbReference type="InterPro" id="IPR003594">
    <property type="entry name" value="HATPase_dom"/>
</dbReference>
<comment type="caution">
    <text evidence="5">The sequence shown here is derived from an EMBL/GenBank/DDBJ whole genome shotgun (WGS) entry which is preliminary data.</text>
</comment>
<dbReference type="SUPFAM" id="SSF55781">
    <property type="entry name" value="GAF domain-like"/>
    <property type="match status" value="2"/>
</dbReference>
<accession>A0A927N7K7</accession>
<feature type="domain" description="GAF" evidence="4">
    <location>
        <begin position="197"/>
        <end position="350"/>
    </location>
</feature>
<dbReference type="Gene3D" id="3.30.450.40">
    <property type="match status" value="2"/>
</dbReference>
<dbReference type="EMBL" id="JADBEM010000001">
    <property type="protein sequence ID" value="MBE1611698.1"/>
    <property type="molecule type" value="Genomic_DNA"/>
</dbReference>
<dbReference type="Gene3D" id="1.20.5.1930">
    <property type="match status" value="1"/>
</dbReference>
<evidence type="ECO:0000259" key="4">
    <source>
        <dbReference type="SMART" id="SM00065"/>
    </source>
</evidence>
<dbReference type="Pfam" id="PF13185">
    <property type="entry name" value="GAF_2"/>
    <property type="match status" value="1"/>
</dbReference>
<feature type="domain" description="GAF" evidence="4">
    <location>
        <begin position="31"/>
        <end position="176"/>
    </location>
</feature>
<dbReference type="InterPro" id="IPR003018">
    <property type="entry name" value="GAF"/>
</dbReference>
<gene>
    <name evidence="5" type="ORF">HEB94_008546</name>
</gene>
<reference evidence="5" key="1">
    <citation type="submission" date="2020-10" db="EMBL/GenBank/DDBJ databases">
        <title>Sequencing the genomes of 1000 actinobacteria strains.</title>
        <authorList>
            <person name="Klenk H.-P."/>
        </authorList>
    </citation>
    <scope>NUCLEOTIDE SEQUENCE</scope>
    <source>
        <strain evidence="5">DSM 45354</strain>
    </source>
</reference>
<dbReference type="AlphaFoldDB" id="A0A927N7K7"/>
<evidence type="ECO:0000256" key="3">
    <source>
        <dbReference type="ARBA" id="ARBA00023012"/>
    </source>
</evidence>
<keyword evidence="6" id="KW-1185">Reference proteome</keyword>
<evidence type="ECO:0000313" key="6">
    <source>
        <dbReference type="Proteomes" id="UP000638648"/>
    </source>
</evidence>
<dbReference type="RefSeq" id="WP_192754871.1">
    <property type="nucleotide sequence ID" value="NZ_BAABJL010000176.1"/>
</dbReference>
<dbReference type="SMART" id="SM00065">
    <property type="entry name" value="GAF"/>
    <property type="match status" value="2"/>
</dbReference>
<keyword evidence="2 5" id="KW-0418">Kinase</keyword>
<dbReference type="InterPro" id="IPR029016">
    <property type="entry name" value="GAF-like_dom_sf"/>
</dbReference>
<keyword evidence="1" id="KW-0808">Transferase</keyword>
<name>A0A927N7K7_9ACTN</name>
<keyword evidence="3" id="KW-0902">Two-component regulatory system</keyword>
<evidence type="ECO:0000256" key="2">
    <source>
        <dbReference type="ARBA" id="ARBA00022777"/>
    </source>
</evidence>
<protein>
    <submittedName>
        <fullName evidence="5">Signal transduction histidine kinase</fullName>
    </submittedName>
</protein>
<dbReference type="InterPro" id="IPR050482">
    <property type="entry name" value="Sensor_HK_TwoCompSys"/>
</dbReference>
<sequence length="547" mass="59378">MVSIGEPDGRSHEGRCEPSGRPYFDAEFAPDFIDSIKRIAASAARLVEAEYAILSASNRDEGCFLLISTGFSNDLDRVEHAGLADITERLRETHEVLRIPDLCEYRLAEGFPSRQTALTSLIGVPIPVDDQIFSQLYLGNKKGGAAFTAADEEAAVALAASAGAAMENAHLFVQERRRHRWLESALETTRLLLGQVDRDTALQLVAERLREVSRADGTAIILVSPESSEGVVIFAAADGFGGENLINTPVPLQGLTARVISTGQRIISENVTGEEGYDPPPEVLGLQANLGSGMYIPLTVAGKVLGVLVVGWRRGAPGDHISAQEVELVEMFAGQAALALQQAQARQLVLEDRDRIANDLRDVAVDRLFAIGSRLHGTTGLVARTEVERRMNDAIDELDETSQQIRSAIFALRHDDSNVQRTASSQVLDEIDAAKATLGFTPRLVVHGSVDRYLPPHVQRELVRAVRETLTNAASHTGPTRVEVEVRVGTDELSLTVTDDGSLSQREPFHGALTQLRARAKRLGGDCEVRAGEHRGTLVQWHLPLTV</sequence>
<dbReference type="GO" id="GO:0000160">
    <property type="term" value="P:phosphorelay signal transduction system"/>
    <property type="evidence" value="ECO:0007669"/>
    <property type="project" value="UniProtKB-KW"/>
</dbReference>
<dbReference type="CDD" id="cd16917">
    <property type="entry name" value="HATPase_UhpB-NarQ-NarX-like"/>
    <property type="match status" value="1"/>
</dbReference>
<dbReference type="Gene3D" id="3.30.565.10">
    <property type="entry name" value="Histidine kinase-like ATPase, C-terminal domain"/>
    <property type="match status" value="1"/>
</dbReference>
<dbReference type="Proteomes" id="UP000638648">
    <property type="component" value="Unassembled WGS sequence"/>
</dbReference>
<evidence type="ECO:0000313" key="5">
    <source>
        <dbReference type="EMBL" id="MBE1611698.1"/>
    </source>
</evidence>
<dbReference type="InterPro" id="IPR036890">
    <property type="entry name" value="HATPase_C_sf"/>
</dbReference>